<reference evidence="2 3" key="1">
    <citation type="submission" date="2020-11" db="EMBL/GenBank/DDBJ databases">
        <authorList>
            <person name="Wallbank WR R."/>
            <person name="Pardo Diaz C."/>
            <person name="Kozak K."/>
            <person name="Martin S."/>
            <person name="Jiggins C."/>
            <person name="Moest M."/>
            <person name="Warren A I."/>
            <person name="Generalovic N T."/>
            <person name="Byers J.R.P. K."/>
            <person name="Montejo-Kovacevich G."/>
            <person name="Yen C E."/>
        </authorList>
    </citation>
    <scope>NUCLEOTIDE SEQUENCE [LARGE SCALE GENOMIC DNA]</scope>
</reference>
<feature type="transmembrane region" description="Helical" evidence="1">
    <location>
        <begin position="112"/>
        <end position="135"/>
    </location>
</feature>
<gene>
    <name evidence="2" type="ORF">HERILL_LOCUS12458</name>
</gene>
<organism evidence="2 3">
    <name type="scientific">Hermetia illucens</name>
    <name type="common">Black soldier fly</name>
    <dbReference type="NCBI Taxonomy" id="343691"/>
    <lineage>
        <taxon>Eukaryota</taxon>
        <taxon>Metazoa</taxon>
        <taxon>Ecdysozoa</taxon>
        <taxon>Arthropoda</taxon>
        <taxon>Hexapoda</taxon>
        <taxon>Insecta</taxon>
        <taxon>Pterygota</taxon>
        <taxon>Neoptera</taxon>
        <taxon>Endopterygota</taxon>
        <taxon>Diptera</taxon>
        <taxon>Brachycera</taxon>
        <taxon>Stratiomyomorpha</taxon>
        <taxon>Stratiomyidae</taxon>
        <taxon>Hermetiinae</taxon>
        <taxon>Hermetia</taxon>
    </lineage>
</organism>
<keyword evidence="1" id="KW-0472">Membrane</keyword>
<keyword evidence="1" id="KW-0812">Transmembrane</keyword>
<sequence length="153" mass="16902">MSTKIIPFILQIVILVLALICTIINSVHYEFPRVLLPFLYQLEAVAITFIFLVYSIASLIDIGENYPLMLVLVSLFHGILFLAVSISMLMTFSADTIMGFESDIWGPEKSLFLVSGGFGIATSIVLIVAAIYFLIEFSSKGFARTAGTLPRKK</sequence>
<evidence type="ECO:0000313" key="2">
    <source>
        <dbReference type="EMBL" id="CAD7089941.1"/>
    </source>
</evidence>
<protein>
    <recommendedName>
        <fullName evidence="4">MARVEL domain-containing protein</fullName>
    </recommendedName>
</protein>
<dbReference type="AlphaFoldDB" id="A0A7R8Z1P7"/>
<name>A0A7R8Z1P7_HERIL</name>
<dbReference type="InParanoid" id="A0A7R8Z1P7"/>
<accession>A0A7R8Z1P7</accession>
<feature type="transmembrane region" description="Helical" evidence="1">
    <location>
        <begin position="38"/>
        <end position="57"/>
    </location>
</feature>
<feature type="transmembrane region" description="Helical" evidence="1">
    <location>
        <begin position="69"/>
        <end position="92"/>
    </location>
</feature>
<evidence type="ECO:0008006" key="4">
    <source>
        <dbReference type="Google" id="ProtNLM"/>
    </source>
</evidence>
<evidence type="ECO:0000313" key="3">
    <source>
        <dbReference type="Proteomes" id="UP000594454"/>
    </source>
</evidence>
<keyword evidence="1" id="KW-1133">Transmembrane helix</keyword>
<dbReference type="Proteomes" id="UP000594454">
    <property type="component" value="Chromosome 5"/>
</dbReference>
<keyword evidence="3" id="KW-1185">Reference proteome</keyword>
<evidence type="ECO:0000256" key="1">
    <source>
        <dbReference type="SAM" id="Phobius"/>
    </source>
</evidence>
<proteinExistence type="predicted"/>
<feature type="transmembrane region" description="Helical" evidence="1">
    <location>
        <begin position="5"/>
        <end position="26"/>
    </location>
</feature>
<dbReference type="EMBL" id="LR899013">
    <property type="protein sequence ID" value="CAD7089941.1"/>
    <property type="molecule type" value="Genomic_DNA"/>
</dbReference>